<protein>
    <submittedName>
        <fullName evidence="1">Uncharacterized protein</fullName>
    </submittedName>
</protein>
<sequence length="433" mass="46852">MPYVFTAKSFCYGFGQRHNSIGYIDTVRFFVLLLVPVLRNHPQQGREGKFIPKQGINRTQSKSVPTYANALSETKKLITSSRVKILLNVTTAFGTFSPAFSTIQKESVKSAVSFGCSRHAFLAISRMYFLFLSRLRFATSAHFARNCSSVSPSSRTAGGISSAGSLSTFIRAEKVSIFPTRAKVAGSSCSFGRSKMNFAILSSLCGGNILIDVELHGALRHIVDGSMSLKLHSNLAFPVFGGLQGEASGRQHIFQANSRHPLVSHVSNPPDCVGKIGQFQDVLRGNLVPAYSGGANSQFHAAGSHGHGGKTHLAFPTVQLFQLLGVVGDIVDILSVIGISSHTASLDTAGGRKKDICILRFCGLVRVKIAQDHASPTGDAFESVSRNLCKHLCQSRFPPYVKYSAVIFRTRRLIVFSSSGTARIKGEPRKSHI</sequence>
<proteinExistence type="predicted"/>
<name>A0A8S5P4Q6_9CAUD</name>
<organism evidence="1">
    <name type="scientific">Siphoviridae sp. ctgEn20</name>
    <dbReference type="NCBI Taxonomy" id="2825606"/>
    <lineage>
        <taxon>Viruses</taxon>
        <taxon>Duplodnaviria</taxon>
        <taxon>Heunggongvirae</taxon>
        <taxon>Uroviricota</taxon>
        <taxon>Caudoviricetes</taxon>
    </lineage>
</organism>
<reference evidence="1" key="1">
    <citation type="journal article" date="2021" name="Proc. Natl. Acad. Sci. U.S.A.">
        <title>A Catalog of Tens of Thousands of Viruses from Human Metagenomes Reveals Hidden Associations with Chronic Diseases.</title>
        <authorList>
            <person name="Tisza M.J."/>
            <person name="Buck C.B."/>
        </authorList>
    </citation>
    <scope>NUCLEOTIDE SEQUENCE</scope>
    <source>
        <strain evidence="1">CtgEn20</strain>
    </source>
</reference>
<accession>A0A8S5P4Q6</accession>
<evidence type="ECO:0000313" key="1">
    <source>
        <dbReference type="EMBL" id="DAE02046.1"/>
    </source>
</evidence>
<dbReference type="EMBL" id="BK015339">
    <property type="protein sequence ID" value="DAE02046.1"/>
    <property type="molecule type" value="Genomic_DNA"/>
</dbReference>